<dbReference type="Gene3D" id="2.110.10.10">
    <property type="entry name" value="Hemopexin-like domain"/>
    <property type="match status" value="12"/>
</dbReference>
<dbReference type="InterPro" id="IPR018487">
    <property type="entry name" value="Hemopexin-like_repeat"/>
</dbReference>
<evidence type="ECO:0000256" key="2">
    <source>
        <dbReference type="SAM" id="Coils"/>
    </source>
</evidence>
<evidence type="ECO:0000256" key="1">
    <source>
        <dbReference type="ARBA" id="ARBA00023026"/>
    </source>
</evidence>
<feature type="domain" description="Tc toxin complex TcA C-terminal TcB-binding" evidence="4">
    <location>
        <begin position="4145"/>
        <end position="4435"/>
    </location>
</feature>
<evidence type="ECO:0008006" key="9">
    <source>
        <dbReference type="Google" id="ProtNLM"/>
    </source>
</evidence>
<feature type="compositionally biased region" description="Basic and acidic residues" evidence="3">
    <location>
        <begin position="2886"/>
        <end position="2895"/>
    </location>
</feature>
<dbReference type="SMART" id="SM00120">
    <property type="entry name" value="HX"/>
    <property type="match status" value="21"/>
</dbReference>
<dbReference type="InterPro" id="IPR046839">
    <property type="entry name" value="ABC_toxin_N"/>
</dbReference>
<dbReference type="Pfam" id="PF18413">
    <property type="entry name" value="Neuraminidase"/>
    <property type="match status" value="1"/>
</dbReference>
<evidence type="ECO:0000313" key="8">
    <source>
        <dbReference type="Proteomes" id="UP000076715"/>
    </source>
</evidence>
<evidence type="ECO:0000259" key="4">
    <source>
        <dbReference type="Pfam" id="PF18276"/>
    </source>
</evidence>
<organism evidence="7 8">
    <name type="scientific">Aquimarina aggregata</name>
    <dbReference type="NCBI Taxonomy" id="1642818"/>
    <lineage>
        <taxon>Bacteria</taxon>
        <taxon>Pseudomonadati</taxon>
        <taxon>Bacteroidota</taxon>
        <taxon>Flavobacteriia</taxon>
        <taxon>Flavobacteriales</taxon>
        <taxon>Flavobacteriaceae</taxon>
        <taxon>Aquimarina</taxon>
    </lineage>
</organism>
<dbReference type="Pfam" id="PF03538">
    <property type="entry name" value="VRP1"/>
    <property type="match status" value="1"/>
</dbReference>
<dbReference type="InterPro" id="IPR040840">
    <property type="entry name" value="TcA_TcB_BD"/>
</dbReference>
<evidence type="ECO:0000259" key="6">
    <source>
        <dbReference type="Pfam" id="PF20220"/>
    </source>
</evidence>
<dbReference type="EMBL" id="LQRT01000058">
    <property type="protein sequence ID" value="KZS38367.1"/>
    <property type="molecule type" value="Genomic_DNA"/>
</dbReference>
<dbReference type="Pfam" id="PF00045">
    <property type="entry name" value="Hemopexin"/>
    <property type="match status" value="5"/>
</dbReference>
<sequence length="4566" mass="527917">MSTNNNLPDYQELFGHLDFKKGEEARSVYSPAAYLADLLQLMEDEFEDTDIHERRSDIRQLLLDEENTYTEIPFLNIANEILEKKIGGKDTIAENQEEVYQNILPNAKYPFNTPFNLNEEEIKLYLKYLGISSEQLYKMFATNTDLDAETLVREYLGMSPEEWETITGYNSHSDNDIEEYFNYTGTSFTAEMSNTTSFMEATGLTGVEVRELLFQKLDNPEIEAGVSSGFWINATGVTYATLDENEENIIDHISQDTVDYEWFKRTNVFIRLAKKIGMTFTEVDTILRVSGKTEINLESLHLIAIVKKIHKKTELTIDTIMGIMSTINEIGHTDEDQPQDLFNSVFNNKYVVQDDKYIPSDTDYIVPKHYINEQYTALDYHDDLFSEDNDTFRKRIIHALGISKMDLEKIIQRLDDHDIDSDLWMKSTSKKALLNFLYGFTQLTEILDISHEEVFTLFDVLEQDFSILSFTQHQTFIHEKPSTQDGYSIILGDNIEDRLWLIQTLMAITEWMIEYDFTADVLWYITTGKFRTEKAEMAARTLTISQLDGILKVYKEVKATPTIFQKGIFDTRSASVIFKILEEHESKRCKQTHKMPYNSHTDKAQKIAEMAITALAEVHPTDFQGLGLEEPLVEKIKKNLTYKGYIAIDGMITMANLPETVEDFKLETDFSYYLESVFEIIHKLYKNEEANTLEEDEVSFSIYLSDLRSLPLFEEELEELYDNLIFNHYIDEEGVVKYSNFFSDPENFSYFDVNTHITDHSEEVYEILKKQTQQFKDAQLKLTAGAFDELELSEVALEDLLHNLMFNGYTTEQGRVIDKAKLLTEDIESFRLELQFYPKRKEILNNIQNKVREVQKKYLTADINQLTKIADMIISGWAYQDLQGDYLDGKRIVSETKSFFADTENQNKLILGYYFEEATGTAIFQRMQSIIKIAETYQFIETPLENLSFSTEERKELISMLQYIGVLSNTRHIAPDKIEYFIDSNNANVFSIKGFEDYNKEIFFMLQAICKEIKSAHQQITEAILGLETQQEKVVWEQLQSVFGLDQEILKIVSKHVFKGVKDIKSAWITPILETANSLGEITKIPTNKGFTSSFQRVRQYSVLANKLQLGAKETAIAFKDQDLVAKFSENLELPKGVTSIDALLETEEFIYLFSNSEYWTYRAADYVMIDRYGIDLDKEENLQTEEEKEIIDLLEDDEKLKDLIEEDYIRKFFEKEGKIAIDAAFMDKNGSTYIISNNYYHLWMKDGDSWAKRENEFGKVDNAFTEIGKIDASYVDPLGRLFLFAEGMYVRYSDVNATVIDSGYPKKTKAHWKHEGLGIHLPEIFPDELDAAFEGLDGETYFFRGNKFISSRDEVVKDIAEHWGKSKYDFKDIDAIDAAFTHNGITYVFIDDQVTAYMDCLENNEVDELEDFPKRIQDCFEGIPVDFINGIDAAFVEKEQNDGVYDDNNKIHFFKDDHTVAFTMDANGTIAVDVEDSLSFEGVSTIQSVEKIDAAMVGLDGYTYLFSGTTYIRYTTGNYKQVDEGYPRLISEDWEGLNKIQAAFVLDGKTYVFGRKGRKQVYVRYATKDYKEVDEKEENKDSYITPIGNILDVDEIETFPADTVDNFWSLPQHLLDKGFRNPHAILNAHDGKTYLFSKKQVIEFDHINRWWSEPKNIYKQWPELPSGINKIDAALAGKDGKTYLFFNNQYIRFSDKSACHIDPGYPRTIDKYWGYVKNNLIENCKIDAAVTLLSREDNDDLEGYAAEKIETIHTYLFSGDQFFRYKEGDYSQVELGYPKSIKMLKEEPRFKALKDHIPNQIDAVLVDKRTVYLFDGTTCHVISEEEKEKGEVYTKDEFQNIKTALIEEGAVYTLKGTQWEHISALEGETIHKENRFPKLLKEVPADFETDLDTVLQGADGNTYYFKGQKCYNTLLETEYYIKNQWGKPENAIYETEHIDTGFVGRDGNTYLFSGSQYYTYTGDSYIGVTMEEAPRRIYKHWGGLTEVAFAYVMDNKTYLFEKEDIDGNFRYAIYHTDDYILEQPEVYYGDFSFWGIPQAQQQAGFNTFDTILQHGDNLIFIKDQHFIRYHLLEQNWSYPQEIQLLYPGIRFNKTTFKNIQTAFKGADGKMYFFDEACFMVGVNNNDGTYTYSPEDEVAYYWGLFENTIHDHVDASLVHNGVTYLFSGNQYVRYSGATYTSVDEDYPKRIDKYLREELPFKHMTDGFQYELDKIYEGTTSGITAVITNDRNTYVFINDQLHVGSTKEYDTFRVSQLQDRYNAFRDKGRVDAAFVKDNKTYLFCEDQYIVYTGNKYHTIDPGYPKFIEESLAETLGVAELPKNFRYGIDAAYVANDSIIVFRDENRYSLGNTITIEDISAYVGVDNNFEGDTTIDAAYTDDKGKLYVFKGNQFIRYSDTDQLFSCEDEASKFVDPSYPKYIKDHKLYLPHEFSSGINGAFILEDKLYTTKGNLYAVSKKGKMYGHQNFYPQSFDKRWGDWSDYLVMDIYLLARLMNLNSRYSSSEETLISLLSDRDGYTKEPYYRLAEIFGFDKEEIRWVKQQNAFISPTNALEKDFTIETIIKLFDILSTTERIKVDVKALYQNVWQLLYDTNRDAKNTAAHIYAMLAEVDYNDNYATLFDQIERELNVIKRDALVPYAVANDDKVENTRDLYENLLIDTQMEGDATTSRIKEATMAIQLFFHRYFLNLEETELKGNLKEHEREVLRQQWEWMRNYRVWEANRKVFLYPENYIRPELRDEDQKTPAFETLEQDLMQEEITEDSVERIYKKYLDEFTEVSRLKIVGGYLYDDVSIDEGDTTEVNKRLVVLGRTKTDPYRYYYRFGNFINGETHNDSWEPWEPVNITIEADRVYPVYAFNKVFIFWTRVEPVPNEDSSSTTITDNDDGTTHEISSEEGENKYTTRIYYSYYNLNKEWIQPQVLKTSFEENIDGNLITIDHLLSNGQITNVQLFVEHSNKLDNDTHDNIVISCKYNHVVNSKEIVDLGFFNFPIYIPVVESVTKAFNLTPELYSQKNKSAVDFDNRGKETFERLFDEGTIEDENIVVLHTAEESIDASWFAYDHKGGSFLCKPDVKALDLSNWPKNRKNGQDEVTNLEKINAAFSIDNTTYYFSEKNYFLNDSLTGKPIKNKFGKLNSFTEVTAAFTHNNCAYVFDDNQFIKYTDNEYSIVAEGFPKENKLSVVLEELEAKNYNERDIEDYTIIAAYTIDEEIYFNVQKDDAFLDYKLDTHGNLTETSFVDHTTPAKEWNSALAFTYNGDHYIMGFLFEEDAQRVHVYKNGVRLSYTQGNELTDNPIIYKEISAVFSGIDGDDHIYIFSKDEYIKISQNSDQAIITDILSNWSNMVSLSLIKEDWKKGSKNIFNGDKGINAAYVRNDKLFLLYRDHYVRHTISSDTISDEIDPGYPKQLPQGISYINATFTLEDKVYLFKEDQYYTLSGNEEPNVLTNPKPVKGNWGNIPLAFRKNMDAALNRDKYLFVFKENDYIKYELSNGDVDNDEIYAKPFEIEEVNYEIIRLTSSTAKDFNRLLFTGSVDALLQLSTQQIDEEPAFSFEDQNATTIKVNDDYVQSLPVSSHIDYNSANGMYYWEVFFHAPFLIAMSLNTDQKFEEAKKWYEHIYDPTAAKYFWKFLPFQAVDIDALIEPAKQLALLINKGTLQSNIDELTTKLKIYDDEFLGTSTTNDIRNLQAFLNTSNDLLKALEIVNGLINDNTNSESPEQQLLEILQLIQRLPENYALMQNTEVQITSYLNDPFDPHAIAGLRHIAYRKAIVMNYIDNVLDWGDMLFRQYTRESINEARMLYVLAYDLLGTKPENLGEKTLSEDQNYEYLAHNIGEDTYDFLFLLDLENDGEAMYDSLTFAGQQHDMLATLNDSVINPYFHLPENQVFMKYWGRVEDRLFKIRHTLNIMGQKQPLPLFQPPIDPMALVSAIAGGASLSSALSMLYTMVPHYRFTYMIEKAKEYTERVAQFGGELLSTIEKKDAEEMELLRNKQEGLILALSTQIKEDQIREANYQIKSLEESLDGAKNQRDHYQRLLDNGMLSEEEVQIALMITGTVLMGTAAALKIASTISYLLPQVLIGPFIAGTQAGGRQLGDALDKGGEALEITGETLMTAGEIAGIYAQHKRSEEDWELQKVMAESEIKQLEYQIMGAQIQKAIAQRELQIHDQEIKNNKAIENFMKQKFSNLELYNWMSSKLSGLFYQTYKMAHDIAKKAEKAFVFETGTKEAEIQFIGGTYWDSQKKGLLSGETLGVDLTKMEKAYIEQDSRGMEITKNISMLELDPLAFIQLKMKGVCEFRLTEELFDQDFPGHYNRQMKTISLAFDIGEGKTINATLTQLNNKLVMEPDPKAVKYLLNPKGDQPLTIRTDWKVNQQIALSYVDQYTENNGMFELRYDDARYLPFEGTGAVSLWRLELHGKSGSYDINDLLDVTIKLRYTAEQGGTAFANSVKGALKPYRATSFFDLAYTFPEQWNELMIGDSNTMELTFTRDMFPGMTGSKVMGIMVRYQYEDGGSATLELNDELKLTNNQYLEASNLNIARNGSNWKFTVKGDKLQITNVEMVVIYKAKV</sequence>
<keyword evidence="8" id="KW-1185">Reference proteome</keyword>
<dbReference type="STRING" id="1642818.AWE51_17580"/>
<gene>
    <name evidence="7" type="ORF">AWE51_17580</name>
</gene>
<feature type="domain" description="Neuraminidase-like" evidence="5">
    <location>
        <begin position="2781"/>
        <end position="2931"/>
    </location>
</feature>
<dbReference type="Proteomes" id="UP000076715">
    <property type="component" value="Unassembled WGS sequence"/>
</dbReference>
<feature type="domain" description="ABC toxin N-terminal" evidence="6">
    <location>
        <begin position="2627"/>
        <end position="2751"/>
    </location>
</feature>
<dbReference type="PROSITE" id="PS51642">
    <property type="entry name" value="HEMOPEXIN_2"/>
    <property type="match status" value="9"/>
</dbReference>
<dbReference type="Pfam" id="PF20220">
    <property type="entry name" value="ABC_toxin_N"/>
    <property type="match status" value="1"/>
</dbReference>
<protein>
    <recommendedName>
        <fullName evidence="9">Hemopexin</fullName>
    </recommendedName>
</protein>
<feature type="coiled-coil region" evidence="2">
    <location>
        <begin position="3998"/>
        <end position="4032"/>
    </location>
</feature>
<comment type="caution">
    <text evidence="7">The sequence shown here is derived from an EMBL/GenBank/DDBJ whole genome shotgun (WGS) entry which is preliminary data.</text>
</comment>
<feature type="coiled-coil region" evidence="2">
    <location>
        <begin position="4125"/>
        <end position="4159"/>
    </location>
</feature>
<evidence type="ECO:0000256" key="3">
    <source>
        <dbReference type="SAM" id="MobiDB-lite"/>
    </source>
</evidence>
<dbReference type="Pfam" id="PF18276">
    <property type="entry name" value="TcA_TcB_BD"/>
    <property type="match status" value="1"/>
</dbReference>
<keyword evidence="2" id="KW-0175">Coiled coil</keyword>
<dbReference type="InterPro" id="IPR036375">
    <property type="entry name" value="Hemopexin-like_dom_sf"/>
</dbReference>
<evidence type="ECO:0000259" key="5">
    <source>
        <dbReference type="Pfam" id="PF18413"/>
    </source>
</evidence>
<evidence type="ECO:0000313" key="7">
    <source>
        <dbReference type="EMBL" id="KZS38367.1"/>
    </source>
</evidence>
<name>A0A162X1I0_9FLAO</name>
<dbReference type="InterPro" id="IPR018003">
    <property type="entry name" value="Insecticidal_toxin/plasmid_vir"/>
</dbReference>
<dbReference type="InterPro" id="IPR041079">
    <property type="entry name" value="Neuraminidase-like"/>
</dbReference>
<reference evidence="7 8" key="1">
    <citation type="submission" date="2016-01" db="EMBL/GenBank/DDBJ databases">
        <title>The draft genome sequence of Aquimarina sp. RZW4-3-2.</title>
        <authorList>
            <person name="Wang Y."/>
        </authorList>
    </citation>
    <scope>NUCLEOTIDE SEQUENCE [LARGE SCALE GENOMIC DNA]</scope>
    <source>
        <strain evidence="7 8">RZW4-3-2</strain>
    </source>
</reference>
<accession>A0A162X1I0</accession>
<dbReference type="RefSeq" id="WP_066319317.1">
    <property type="nucleotide sequence ID" value="NZ_LQRT01000058.1"/>
</dbReference>
<dbReference type="OrthoDB" id="9781691at2"/>
<proteinExistence type="predicted"/>
<keyword evidence="1" id="KW-0843">Virulence</keyword>
<dbReference type="SUPFAM" id="SSF50923">
    <property type="entry name" value="Hemopexin-like domain"/>
    <property type="match status" value="9"/>
</dbReference>
<feature type="region of interest" description="Disordered" evidence="3">
    <location>
        <begin position="2871"/>
        <end position="2895"/>
    </location>
</feature>